<accession>A0A0G0RJY3</accession>
<evidence type="ECO:0000313" key="9">
    <source>
        <dbReference type="Proteomes" id="UP000034531"/>
    </source>
</evidence>
<dbReference type="GO" id="GO:0003908">
    <property type="term" value="F:methylated-DNA-[protein]-cysteine S-methyltransferase activity"/>
    <property type="evidence" value="ECO:0007669"/>
    <property type="project" value="UniProtKB-EC"/>
</dbReference>
<evidence type="ECO:0000256" key="3">
    <source>
        <dbReference type="ARBA" id="ARBA00022679"/>
    </source>
</evidence>
<feature type="domain" description="Methylated-DNA-[protein]-cysteine S-methyltransferase DNA binding" evidence="7">
    <location>
        <begin position="9"/>
        <end position="106"/>
    </location>
</feature>
<dbReference type="GO" id="GO:0006281">
    <property type="term" value="P:DNA repair"/>
    <property type="evidence" value="ECO:0007669"/>
    <property type="project" value="UniProtKB-KW"/>
</dbReference>
<dbReference type="EMBL" id="LBYI01000014">
    <property type="protein sequence ID" value="KKR50161.1"/>
    <property type="molecule type" value="Genomic_DNA"/>
</dbReference>
<dbReference type="SUPFAM" id="SSF46767">
    <property type="entry name" value="Methylated DNA-protein cysteine methyltransferase, C-terminal domain"/>
    <property type="match status" value="1"/>
</dbReference>
<dbReference type="InterPro" id="IPR052520">
    <property type="entry name" value="ATL_DNA_repair"/>
</dbReference>
<evidence type="ECO:0000256" key="6">
    <source>
        <dbReference type="ARBA" id="ARBA00049348"/>
    </source>
</evidence>
<dbReference type="PANTHER" id="PTHR42942">
    <property type="entry name" value="6-O-METHYLGUANINE DNA METHYLTRANSFERASE"/>
    <property type="match status" value="1"/>
</dbReference>
<dbReference type="InterPro" id="IPR036388">
    <property type="entry name" value="WH-like_DNA-bd_sf"/>
</dbReference>
<evidence type="ECO:0000256" key="2">
    <source>
        <dbReference type="ARBA" id="ARBA00022603"/>
    </source>
</evidence>
<dbReference type="AlphaFoldDB" id="A0A0G0RJY3"/>
<dbReference type="InterPro" id="IPR036217">
    <property type="entry name" value="MethylDNA_cys_MeTrfase_DNAb"/>
</dbReference>
<evidence type="ECO:0000313" key="8">
    <source>
        <dbReference type="EMBL" id="KKR50161.1"/>
    </source>
</evidence>
<dbReference type="PROSITE" id="PS00374">
    <property type="entry name" value="MGMT"/>
    <property type="match status" value="1"/>
</dbReference>
<dbReference type="GO" id="GO:0032259">
    <property type="term" value="P:methylation"/>
    <property type="evidence" value="ECO:0007669"/>
    <property type="project" value="UniProtKB-KW"/>
</dbReference>
<dbReference type="Pfam" id="PF01035">
    <property type="entry name" value="DNA_binding_1"/>
    <property type="match status" value="1"/>
</dbReference>
<comment type="catalytic activity">
    <reaction evidence="6">
        <text>a 6-O-methyl-2'-deoxyguanosine in DNA + L-cysteinyl-[protein] = S-methyl-L-cysteinyl-[protein] + a 2'-deoxyguanosine in DNA</text>
        <dbReference type="Rhea" id="RHEA:24000"/>
        <dbReference type="Rhea" id="RHEA-COMP:10131"/>
        <dbReference type="Rhea" id="RHEA-COMP:10132"/>
        <dbReference type="Rhea" id="RHEA-COMP:11367"/>
        <dbReference type="Rhea" id="RHEA-COMP:11368"/>
        <dbReference type="ChEBI" id="CHEBI:29950"/>
        <dbReference type="ChEBI" id="CHEBI:82612"/>
        <dbReference type="ChEBI" id="CHEBI:85445"/>
        <dbReference type="ChEBI" id="CHEBI:85448"/>
        <dbReference type="EC" id="2.1.1.63"/>
    </reaction>
</comment>
<gene>
    <name evidence="8" type="ORF">UT84_C0014G0009</name>
</gene>
<name>A0A0G0RJY3_9BACT</name>
<dbReference type="InterPro" id="IPR014048">
    <property type="entry name" value="MethylDNA_cys_MeTrfase_DNA-bd"/>
</dbReference>
<dbReference type="PANTHER" id="PTHR42942:SF1">
    <property type="entry name" value="ALKYLTRANSFERASE-LIKE PROTEIN 1"/>
    <property type="match status" value="1"/>
</dbReference>
<dbReference type="Gene3D" id="1.10.10.10">
    <property type="entry name" value="Winged helix-like DNA-binding domain superfamily/Winged helix DNA-binding domain"/>
    <property type="match status" value="1"/>
</dbReference>
<keyword evidence="5" id="KW-0234">DNA repair</keyword>
<dbReference type="Proteomes" id="UP000034531">
    <property type="component" value="Unassembled WGS sequence"/>
</dbReference>
<dbReference type="CDD" id="cd06445">
    <property type="entry name" value="ATase"/>
    <property type="match status" value="1"/>
</dbReference>
<keyword evidence="4" id="KW-0227">DNA damage</keyword>
<evidence type="ECO:0000256" key="4">
    <source>
        <dbReference type="ARBA" id="ARBA00022763"/>
    </source>
</evidence>
<keyword evidence="3 8" id="KW-0808">Transferase</keyword>
<evidence type="ECO:0000256" key="5">
    <source>
        <dbReference type="ARBA" id="ARBA00023204"/>
    </source>
</evidence>
<proteinExistence type="predicted"/>
<sequence>MSKIRSKPDFRQQVYTIVKKIPKGKVATYGQVARIIQNSKIKDQNFNSKIKISNKFAPRLVGYALHSNKSANVPCHRVVDRNGRLAPNFAFDGWKEQKRRLEEEGVKFVDELHVDLDLKTQIANLK</sequence>
<protein>
    <submittedName>
        <fullName evidence="8">Methylated-DNA/protein-cysteinemethyltransferase</fullName>
    </submittedName>
</protein>
<evidence type="ECO:0000259" key="7">
    <source>
        <dbReference type="Pfam" id="PF01035"/>
    </source>
</evidence>
<comment type="caution">
    <text evidence="8">The sequence shown here is derived from an EMBL/GenBank/DDBJ whole genome shotgun (WGS) entry which is preliminary data.</text>
</comment>
<comment type="catalytic activity">
    <reaction evidence="1">
        <text>a 4-O-methyl-thymidine in DNA + L-cysteinyl-[protein] = a thymidine in DNA + S-methyl-L-cysteinyl-[protein]</text>
        <dbReference type="Rhea" id="RHEA:53428"/>
        <dbReference type="Rhea" id="RHEA-COMP:10131"/>
        <dbReference type="Rhea" id="RHEA-COMP:10132"/>
        <dbReference type="Rhea" id="RHEA-COMP:13555"/>
        <dbReference type="Rhea" id="RHEA-COMP:13556"/>
        <dbReference type="ChEBI" id="CHEBI:29950"/>
        <dbReference type="ChEBI" id="CHEBI:82612"/>
        <dbReference type="ChEBI" id="CHEBI:137386"/>
        <dbReference type="ChEBI" id="CHEBI:137387"/>
        <dbReference type="EC" id="2.1.1.63"/>
    </reaction>
</comment>
<reference evidence="8 9" key="1">
    <citation type="journal article" date="2015" name="Nature">
        <title>rRNA introns, odd ribosomes, and small enigmatic genomes across a large radiation of phyla.</title>
        <authorList>
            <person name="Brown C.T."/>
            <person name="Hug L.A."/>
            <person name="Thomas B.C."/>
            <person name="Sharon I."/>
            <person name="Castelle C.J."/>
            <person name="Singh A."/>
            <person name="Wilkins M.J."/>
            <person name="Williams K.H."/>
            <person name="Banfield J.F."/>
        </authorList>
    </citation>
    <scope>NUCLEOTIDE SEQUENCE [LARGE SCALE GENOMIC DNA]</scope>
</reference>
<keyword evidence="2 8" id="KW-0489">Methyltransferase</keyword>
<dbReference type="InterPro" id="IPR001497">
    <property type="entry name" value="MethylDNA_cys_MeTrfase_AS"/>
</dbReference>
<organism evidence="8 9">
    <name type="scientific">Candidatus Curtissbacteria bacterium GW2011_GWA1_40_16</name>
    <dbReference type="NCBI Taxonomy" id="1618405"/>
    <lineage>
        <taxon>Bacteria</taxon>
        <taxon>Candidatus Curtissiibacteriota</taxon>
    </lineage>
</organism>
<evidence type="ECO:0000256" key="1">
    <source>
        <dbReference type="ARBA" id="ARBA00001286"/>
    </source>
</evidence>